<reference evidence="3 4" key="1">
    <citation type="submission" date="2019-07" db="EMBL/GenBank/DDBJ databases">
        <title>Draft genome assembly of a fouling barnacle, Amphibalanus amphitrite (Darwin, 1854): The first reference genome for Thecostraca.</title>
        <authorList>
            <person name="Kim W."/>
        </authorList>
    </citation>
    <scope>NUCLEOTIDE SEQUENCE [LARGE SCALE GENOMIC DNA]</scope>
    <source>
        <strain evidence="3">SNU_AA5</strain>
        <tissue evidence="3">Soma without cirri and trophi</tissue>
    </source>
</reference>
<dbReference type="OrthoDB" id="5584001at2759"/>
<protein>
    <submittedName>
        <fullName evidence="3">Protein unc-80</fullName>
    </submittedName>
</protein>
<evidence type="ECO:0000259" key="2">
    <source>
        <dbReference type="Pfam" id="PF20262"/>
    </source>
</evidence>
<name>A0A6A4UVT4_AMPAM</name>
<dbReference type="GO" id="GO:0030424">
    <property type="term" value="C:axon"/>
    <property type="evidence" value="ECO:0007669"/>
    <property type="project" value="TreeGrafter"/>
</dbReference>
<feature type="region of interest" description="Disordered" evidence="1">
    <location>
        <begin position="512"/>
        <end position="547"/>
    </location>
</feature>
<proteinExistence type="predicted"/>
<dbReference type="GO" id="GO:0055080">
    <property type="term" value="P:monoatomic cation homeostasis"/>
    <property type="evidence" value="ECO:0007669"/>
    <property type="project" value="TreeGrafter"/>
</dbReference>
<dbReference type="PANTHER" id="PTHR31781:SF1">
    <property type="entry name" value="PROTEIN UNC-80 HOMOLOG"/>
    <property type="match status" value="1"/>
</dbReference>
<comment type="caution">
    <text evidence="3">The sequence shown here is derived from an EMBL/GenBank/DDBJ whole genome shotgun (WGS) entry which is preliminary data.</text>
</comment>
<evidence type="ECO:0000313" key="4">
    <source>
        <dbReference type="Proteomes" id="UP000440578"/>
    </source>
</evidence>
<sequence length="616" mass="68114">MKTFTRTAAQETHNAALDLDEDSHSRMFVSDTRRTNFMERDMEDSEVLREAFRRPRDTLLNIVAEFLSRCSARLHELNKKPGAGVETKQVELLDAKCHSRLAEIAHSLLKVAPYDPETMSCRGLVKYMNQILTYPDWSQEALKPTLIIIMRRLEKVFTKILKKSFIRRHTDWVAAANLLKGVYTTLCKYPYIAHLPPLKALILVCQALVVGESGVTTAGEGAAADSAAAVHYPPPQHFASTVVRLIAMQMLAQGEAHSLEQVCGGSSVFPSAEKTENMLMNLLLPLCLRVGCGRTDVPKMRQADISFALTVMLHALQPPASTKVAAAGAGGGAGAGGVANKTEAGLFSTSETRGHSTVRPSIYSVAFLGLKILLICFEKNLAMDWHRVARTVQELGQQGCGGLALWDFLDFVVTYPTPVFVLLLPFIEQHLESPTYDFADEVHFKQLIREKLAGNQEEMPRIKSKGSVLMELAHEMKLVKEEIANSKTGDFDHRKSVVVDLHSDFRSRLWTGSVSEGPKSSKVSSQRSLHRDASVKSENWPQPAGQRTMRVYSMRSRGAVERFLRRTSYAGSEDRAGGVRRAEPRRWAPERGGGGRMEFGGLHTKMGSGGPPAWEG</sequence>
<feature type="compositionally biased region" description="Basic and acidic residues" evidence="1">
    <location>
        <begin position="572"/>
        <end position="589"/>
    </location>
</feature>
<dbReference type="GO" id="GO:0034703">
    <property type="term" value="C:cation channel complex"/>
    <property type="evidence" value="ECO:0007669"/>
    <property type="project" value="TreeGrafter"/>
</dbReference>
<accession>A0A6A4UVT4</accession>
<dbReference type="AlphaFoldDB" id="A0A6A4UVT4"/>
<dbReference type="Pfam" id="PF20262">
    <property type="entry name" value="UNC80_C"/>
    <property type="match status" value="1"/>
</dbReference>
<evidence type="ECO:0000313" key="3">
    <source>
        <dbReference type="EMBL" id="KAF0286806.1"/>
    </source>
</evidence>
<gene>
    <name evidence="3" type="primary">unc80_5</name>
    <name evidence="3" type="ORF">FJT64_014741</name>
</gene>
<evidence type="ECO:0000256" key="1">
    <source>
        <dbReference type="SAM" id="MobiDB-lite"/>
    </source>
</evidence>
<dbReference type="GO" id="GO:0005261">
    <property type="term" value="F:monoatomic cation channel activity"/>
    <property type="evidence" value="ECO:0007669"/>
    <property type="project" value="TreeGrafter"/>
</dbReference>
<dbReference type="InterPro" id="IPR046460">
    <property type="entry name" value="UNC80_C"/>
</dbReference>
<dbReference type="PANTHER" id="PTHR31781">
    <property type="entry name" value="UNC80"/>
    <property type="match status" value="1"/>
</dbReference>
<feature type="region of interest" description="Disordered" evidence="1">
    <location>
        <begin position="570"/>
        <end position="616"/>
    </location>
</feature>
<keyword evidence="4" id="KW-1185">Reference proteome</keyword>
<dbReference type="Proteomes" id="UP000440578">
    <property type="component" value="Unassembled WGS sequence"/>
</dbReference>
<feature type="domain" description="Protein UNC80 C-terminal" evidence="2">
    <location>
        <begin position="8"/>
        <end position="483"/>
    </location>
</feature>
<organism evidence="3 4">
    <name type="scientific">Amphibalanus amphitrite</name>
    <name type="common">Striped barnacle</name>
    <name type="synonym">Balanus amphitrite</name>
    <dbReference type="NCBI Taxonomy" id="1232801"/>
    <lineage>
        <taxon>Eukaryota</taxon>
        <taxon>Metazoa</taxon>
        <taxon>Ecdysozoa</taxon>
        <taxon>Arthropoda</taxon>
        <taxon>Crustacea</taxon>
        <taxon>Multicrustacea</taxon>
        <taxon>Cirripedia</taxon>
        <taxon>Thoracica</taxon>
        <taxon>Thoracicalcarea</taxon>
        <taxon>Balanomorpha</taxon>
        <taxon>Balanoidea</taxon>
        <taxon>Balanidae</taxon>
        <taxon>Amphibalaninae</taxon>
        <taxon>Amphibalanus</taxon>
    </lineage>
</organism>
<dbReference type="EMBL" id="VIIS01002228">
    <property type="protein sequence ID" value="KAF0286806.1"/>
    <property type="molecule type" value="Genomic_DNA"/>
</dbReference>